<sequence>MIDSCLPLTLLQLSKDSTKCLSQLGTIWGSGWSERKVSDWPILDCVFILEPITFDQGGKLLCLIMTGPYGFFTRQKDFLTKIRGRVSEQEKEIDVHFINSSQAETGLAQWIEPADSRVPGSILIKCMYLGCRHTTGGVQEAAGQ</sequence>
<evidence type="ECO:0000313" key="1">
    <source>
        <dbReference type="EMBL" id="KAF6335345.1"/>
    </source>
</evidence>
<reference evidence="1 2" key="1">
    <citation type="journal article" date="2020" name="Nature">
        <title>Six reference-quality genomes reveal evolution of bat adaptations.</title>
        <authorList>
            <person name="Jebb D."/>
            <person name="Huang Z."/>
            <person name="Pippel M."/>
            <person name="Hughes G.M."/>
            <person name="Lavrichenko K."/>
            <person name="Devanna P."/>
            <person name="Winkler S."/>
            <person name="Jermiin L.S."/>
            <person name="Skirmuntt E.C."/>
            <person name="Katzourakis A."/>
            <person name="Burkitt-Gray L."/>
            <person name="Ray D.A."/>
            <person name="Sullivan K.A.M."/>
            <person name="Roscito J.G."/>
            <person name="Kirilenko B.M."/>
            <person name="Davalos L.M."/>
            <person name="Corthals A.P."/>
            <person name="Power M.L."/>
            <person name="Jones G."/>
            <person name="Ransome R.D."/>
            <person name="Dechmann D.K.N."/>
            <person name="Locatelli A.G."/>
            <person name="Puechmaille S.J."/>
            <person name="Fedrigo O."/>
            <person name="Jarvis E.D."/>
            <person name="Hiller M."/>
            <person name="Vernes S.C."/>
            <person name="Myers E.W."/>
            <person name="Teeling E.C."/>
        </authorList>
    </citation>
    <scope>NUCLEOTIDE SEQUENCE [LARGE SCALE GENOMIC DNA]</scope>
    <source>
        <strain evidence="1">MPipKuh1</strain>
        <tissue evidence="1">Flight muscle</tissue>
    </source>
</reference>
<accession>A0A7J7WD41</accession>
<evidence type="ECO:0000313" key="2">
    <source>
        <dbReference type="Proteomes" id="UP000558488"/>
    </source>
</evidence>
<dbReference type="EMBL" id="JACAGB010000011">
    <property type="protein sequence ID" value="KAF6335345.1"/>
    <property type="molecule type" value="Genomic_DNA"/>
</dbReference>
<proteinExistence type="predicted"/>
<organism evidence="1 2">
    <name type="scientific">Pipistrellus kuhlii</name>
    <name type="common">Kuhl's pipistrelle</name>
    <dbReference type="NCBI Taxonomy" id="59472"/>
    <lineage>
        <taxon>Eukaryota</taxon>
        <taxon>Metazoa</taxon>
        <taxon>Chordata</taxon>
        <taxon>Craniata</taxon>
        <taxon>Vertebrata</taxon>
        <taxon>Euteleostomi</taxon>
        <taxon>Mammalia</taxon>
        <taxon>Eutheria</taxon>
        <taxon>Laurasiatheria</taxon>
        <taxon>Chiroptera</taxon>
        <taxon>Yangochiroptera</taxon>
        <taxon>Vespertilionidae</taxon>
        <taxon>Pipistrellus</taxon>
    </lineage>
</organism>
<protein>
    <submittedName>
        <fullName evidence="1">Uncharacterized protein</fullName>
    </submittedName>
</protein>
<comment type="caution">
    <text evidence="1">The sequence shown here is derived from an EMBL/GenBank/DDBJ whole genome shotgun (WGS) entry which is preliminary data.</text>
</comment>
<dbReference type="Proteomes" id="UP000558488">
    <property type="component" value="Unassembled WGS sequence"/>
</dbReference>
<name>A0A7J7WD41_PIPKU</name>
<dbReference type="AlphaFoldDB" id="A0A7J7WD41"/>
<gene>
    <name evidence="1" type="ORF">mPipKuh1_008028</name>
</gene>
<keyword evidence="2" id="KW-1185">Reference proteome</keyword>